<evidence type="ECO:0000313" key="1">
    <source>
        <dbReference type="EMBL" id="RDD79726.1"/>
    </source>
</evidence>
<protein>
    <submittedName>
        <fullName evidence="1">Uncharacterized protein</fullName>
    </submittedName>
</protein>
<name>A0A369UGQ0_9GAMM</name>
<comment type="caution">
    <text evidence="1">The sequence shown here is derived from an EMBL/GenBank/DDBJ whole genome shotgun (WGS) entry which is preliminary data.</text>
</comment>
<dbReference type="OrthoDB" id="5957412at2"/>
<dbReference type="Proteomes" id="UP000253782">
    <property type="component" value="Unassembled WGS sequence"/>
</dbReference>
<dbReference type="EMBL" id="QQAH01000031">
    <property type="protein sequence ID" value="RDD79726.1"/>
    <property type="molecule type" value="Genomic_DNA"/>
</dbReference>
<sequence length="157" mass="16953">MKRADVMPSSKIPSPTQAAAALRDELLARDWPTSDAVGHANGANGQWAKDKRAAGELLGVWSANERTYRHPSFQFDASGILRPPVRDLLIALATHADFTPEADTGGWRRAFWLHGATLALAGSDGAPRVAADVFIVDPEAVICAARKDVDADPQERW</sequence>
<reference evidence="1 2" key="1">
    <citation type="submission" date="2018-07" db="EMBL/GenBank/DDBJ databases">
        <title>Dyella tabacisoli L4-6T, whole genome shotgun sequence.</title>
        <authorList>
            <person name="Zhou X.-K."/>
            <person name="Li W.-J."/>
            <person name="Duan Y.-Q."/>
        </authorList>
    </citation>
    <scope>NUCLEOTIDE SEQUENCE [LARGE SCALE GENOMIC DNA]</scope>
    <source>
        <strain evidence="1 2">L4-6</strain>
    </source>
</reference>
<evidence type="ECO:0000313" key="2">
    <source>
        <dbReference type="Proteomes" id="UP000253782"/>
    </source>
</evidence>
<proteinExistence type="predicted"/>
<gene>
    <name evidence="1" type="ORF">DVJ77_20845</name>
</gene>
<keyword evidence="2" id="KW-1185">Reference proteome</keyword>
<organism evidence="1 2">
    <name type="scientific">Dyella tabacisoli</name>
    <dbReference type="NCBI Taxonomy" id="2282381"/>
    <lineage>
        <taxon>Bacteria</taxon>
        <taxon>Pseudomonadati</taxon>
        <taxon>Pseudomonadota</taxon>
        <taxon>Gammaproteobacteria</taxon>
        <taxon>Lysobacterales</taxon>
        <taxon>Rhodanobacteraceae</taxon>
        <taxon>Dyella</taxon>
    </lineage>
</organism>
<accession>A0A369UGQ0</accession>
<dbReference type="AlphaFoldDB" id="A0A369UGQ0"/>